<proteinExistence type="predicted"/>
<dbReference type="KEGG" id="vgo:GJW-30_1_02899"/>
<name>A0A0S3PWQ0_9BRAD</name>
<keyword evidence="2" id="KW-1185">Reference proteome</keyword>
<evidence type="ECO:0000313" key="2">
    <source>
        <dbReference type="Proteomes" id="UP000236884"/>
    </source>
</evidence>
<dbReference type="AlphaFoldDB" id="A0A0S3PWQ0"/>
<dbReference type="InterPro" id="IPR002060">
    <property type="entry name" value="Squ/phyt_synthse"/>
</dbReference>
<evidence type="ECO:0000313" key="1">
    <source>
        <dbReference type="EMBL" id="BAT60363.1"/>
    </source>
</evidence>
<accession>A0A0S3PWQ0</accession>
<dbReference type="Gene3D" id="1.10.600.10">
    <property type="entry name" value="Farnesyl Diphosphate Synthase"/>
    <property type="match status" value="1"/>
</dbReference>
<protein>
    <submittedName>
        <fullName evidence="1">All-trans-phytoene synthase</fullName>
        <ecNumber evidence="1">2.5.1.99</ecNumber>
    </submittedName>
</protein>
<reference evidence="1 2" key="1">
    <citation type="submission" date="2015-08" db="EMBL/GenBank/DDBJ databases">
        <title>Investigation of the bacterial diversity of lava forest soil.</title>
        <authorList>
            <person name="Lee J.S."/>
        </authorList>
    </citation>
    <scope>NUCLEOTIDE SEQUENCE [LARGE SCALE GENOMIC DNA]</scope>
    <source>
        <strain evidence="1 2">GJW-30</strain>
    </source>
</reference>
<dbReference type="PANTHER" id="PTHR31480">
    <property type="entry name" value="BIFUNCTIONAL LYCOPENE CYCLASE/PHYTOENE SYNTHASE"/>
    <property type="match status" value="1"/>
</dbReference>
<dbReference type="EMBL" id="AP014946">
    <property type="protein sequence ID" value="BAT60363.1"/>
    <property type="molecule type" value="Genomic_DNA"/>
</dbReference>
<sequence length="276" mass="31121">MAYSASEALLHEADKDRYIAALFAPADRRDYLHALYAFDIEIARVAGRVREPMAGEIRFQWWREVILGERDGEAQANPISAALLDTLAKTGVAHATLDMLIDARARELYHDPILDRAELDTYAFETTGAMLRLSAAALSGRQEATFAEAAEPAAQAAAIVWALQTLPTHASRRQTFMPEDLLQKHGVSREDMFAGIATPSLHAAMAEMRGWARERLAAFRPHYVALDQAARPAFLHIWLLPGILDAMEQRGYDPFRTPLDVSQWRRQWRLWRAARM</sequence>
<dbReference type="GO" id="GO:0016765">
    <property type="term" value="F:transferase activity, transferring alkyl or aryl (other than methyl) groups"/>
    <property type="evidence" value="ECO:0007669"/>
    <property type="project" value="UniProtKB-ARBA"/>
</dbReference>
<dbReference type="Proteomes" id="UP000236884">
    <property type="component" value="Chromosome"/>
</dbReference>
<gene>
    <name evidence="1" type="primary">crtB_3</name>
    <name evidence="1" type="ORF">GJW-30_1_02899</name>
</gene>
<dbReference type="OrthoDB" id="9814909at2"/>
<keyword evidence="1" id="KW-0808">Transferase</keyword>
<dbReference type="RefSeq" id="WP_096356495.1">
    <property type="nucleotide sequence ID" value="NZ_AP014946.1"/>
</dbReference>
<dbReference type="SUPFAM" id="SSF48576">
    <property type="entry name" value="Terpenoid synthases"/>
    <property type="match status" value="1"/>
</dbReference>
<dbReference type="InterPro" id="IPR008949">
    <property type="entry name" value="Isoprenoid_synthase_dom_sf"/>
</dbReference>
<dbReference type="Pfam" id="PF00494">
    <property type="entry name" value="SQS_PSY"/>
    <property type="match status" value="1"/>
</dbReference>
<organism evidence="1 2">
    <name type="scientific">Variibacter gotjawalensis</name>
    <dbReference type="NCBI Taxonomy" id="1333996"/>
    <lineage>
        <taxon>Bacteria</taxon>
        <taxon>Pseudomonadati</taxon>
        <taxon>Pseudomonadota</taxon>
        <taxon>Alphaproteobacteria</taxon>
        <taxon>Hyphomicrobiales</taxon>
        <taxon>Nitrobacteraceae</taxon>
        <taxon>Variibacter</taxon>
    </lineage>
</organism>
<dbReference type="EC" id="2.5.1.99" evidence="1"/>